<dbReference type="SUPFAM" id="SSF51445">
    <property type="entry name" value="(Trans)glycosidases"/>
    <property type="match status" value="2"/>
</dbReference>
<evidence type="ECO:0000256" key="1">
    <source>
        <dbReference type="ARBA" id="ARBA00000439"/>
    </source>
</evidence>
<keyword evidence="7 10" id="KW-0119">Carbohydrate metabolism</keyword>
<name>A1HNT8_9FIRM</name>
<dbReference type="EMBL" id="AAWL01000003">
    <property type="protein sequence ID" value="EAX48440.1"/>
    <property type="molecule type" value="Genomic_DNA"/>
</dbReference>
<dbReference type="InterPro" id="IPR013783">
    <property type="entry name" value="Ig-like_fold"/>
</dbReference>
<dbReference type="GO" id="GO:0004134">
    <property type="term" value="F:4-alpha-glucanotransferase activity"/>
    <property type="evidence" value="ECO:0007669"/>
    <property type="project" value="UniProtKB-EC"/>
</dbReference>
<dbReference type="OrthoDB" id="9805159at2"/>
<evidence type="ECO:0000256" key="4">
    <source>
        <dbReference type="ARBA" id="ARBA00020295"/>
    </source>
</evidence>
<dbReference type="InterPro" id="IPR013780">
    <property type="entry name" value="Glyco_hydro_b"/>
</dbReference>
<accession>A1HNT8</accession>
<evidence type="ECO:0000256" key="3">
    <source>
        <dbReference type="ARBA" id="ARBA00012560"/>
    </source>
</evidence>
<keyword evidence="6 10" id="KW-0808">Transferase</keyword>
<reference evidence="12 13" key="1">
    <citation type="submission" date="2007-01" db="EMBL/GenBank/DDBJ databases">
        <title>Annotation of the draft genome assembly of Thermosinus carboxydivorans Nor1.</title>
        <authorList>
            <consortium name="US DOE Joint Genome Institute (JGI-ORNL)"/>
            <person name="Larimer F."/>
            <person name="Land M."/>
            <person name="Hauser L."/>
        </authorList>
    </citation>
    <scope>NUCLEOTIDE SEQUENCE [LARGE SCALE GENOMIC DNA]</scope>
    <source>
        <strain evidence="12 13">Nor1</strain>
    </source>
</reference>
<dbReference type="Gene3D" id="3.90.400.10">
    <property type="entry name" value="Oligo-1,6-glucosidase, Domain 2"/>
    <property type="match status" value="1"/>
</dbReference>
<dbReference type="InterPro" id="IPR014756">
    <property type="entry name" value="Ig_E-set"/>
</dbReference>
<dbReference type="InterPro" id="IPR017853">
    <property type="entry name" value="GH"/>
</dbReference>
<keyword evidence="13" id="KW-1185">Reference proteome</keyword>
<dbReference type="eggNOG" id="COG1640">
    <property type="taxonomic scope" value="Bacteria"/>
</dbReference>
<dbReference type="SUPFAM" id="SSF51011">
    <property type="entry name" value="Glycosyl hydrolase domain"/>
    <property type="match status" value="1"/>
</dbReference>
<comment type="catalytic activity">
    <reaction evidence="1 10">
        <text>Transfers a segment of a (1-&gt;4)-alpha-D-glucan to a new position in an acceptor, which may be glucose or a (1-&gt;4)-alpha-D-glucan.</text>
        <dbReference type="EC" id="2.4.1.25"/>
    </reaction>
</comment>
<dbReference type="GO" id="GO:0005975">
    <property type="term" value="P:carbohydrate metabolic process"/>
    <property type="evidence" value="ECO:0007669"/>
    <property type="project" value="InterPro"/>
</dbReference>
<dbReference type="InterPro" id="IPR003385">
    <property type="entry name" value="Glyco_hydro_77"/>
</dbReference>
<organism evidence="12 13">
    <name type="scientific">Thermosinus carboxydivorans Nor1</name>
    <dbReference type="NCBI Taxonomy" id="401526"/>
    <lineage>
        <taxon>Bacteria</taxon>
        <taxon>Bacillati</taxon>
        <taxon>Bacillota</taxon>
        <taxon>Negativicutes</taxon>
        <taxon>Selenomonadales</taxon>
        <taxon>Sporomusaceae</taxon>
        <taxon>Thermosinus</taxon>
    </lineage>
</organism>
<evidence type="ECO:0000256" key="10">
    <source>
        <dbReference type="RuleBase" id="RU361207"/>
    </source>
</evidence>
<dbReference type="Pfam" id="PF02446">
    <property type="entry name" value="Glyco_hydro_77"/>
    <property type="match status" value="1"/>
</dbReference>
<keyword evidence="5 10" id="KW-0328">Glycosyltransferase</keyword>
<evidence type="ECO:0000259" key="11">
    <source>
        <dbReference type="SMART" id="SM00642"/>
    </source>
</evidence>
<proteinExistence type="inferred from homology"/>
<dbReference type="InterPro" id="IPR004185">
    <property type="entry name" value="Glyco_hydro_13_lg-like_dom"/>
</dbReference>
<dbReference type="SMART" id="SM00642">
    <property type="entry name" value="Aamy"/>
    <property type="match status" value="1"/>
</dbReference>
<dbReference type="SUPFAM" id="SSF81296">
    <property type="entry name" value="E set domains"/>
    <property type="match status" value="1"/>
</dbReference>
<dbReference type="Proteomes" id="UP000005139">
    <property type="component" value="Unassembled WGS sequence"/>
</dbReference>
<evidence type="ECO:0000313" key="13">
    <source>
        <dbReference type="Proteomes" id="UP000005139"/>
    </source>
</evidence>
<dbReference type="Pfam" id="PF00128">
    <property type="entry name" value="Alpha-amylase"/>
    <property type="match status" value="1"/>
</dbReference>
<dbReference type="CDD" id="cd11338">
    <property type="entry name" value="AmyAc_CMD"/>
    <property type="match status" value="1"/>
</dbReference>
<dbReference type="Gene3D" id="2.60.40.10">
    <property type="entry name" value="Immunoglobulins"/>
    <property type="match status" value="1"/>
</dbReference>
<dbReference type="PANTHER" id="PTHR32438">
    <property type="entry name" value="4-ALPHA-GLUCANOTRANSFERASE DPE1, CHLOROPLASTIC/AMYLOPLASTIC"/>
    <property type="match status" value="1"/>
</dbReference>
<evidence type="ECO:0000256" key="2">
    <source>
        <dbReference type="ARBA" id="ARBA00005684"/>
    </source>
</evidence>
<dbReference type="CDD" id="cd02857">
    <property type="entry name" value="E_set_CDase_PDE_N"/>
    <property type="match status" value="1"/>
</dbReference>
<dbReference type="InterPro" id="IPR006047">
    <property type="entry name" value="GH13_cat_dom"/>
</dbReference>
<dbReference type="InterPro" id="IPR045857">
    <property type="entry name" value="O16G_dom_2"/>
</dbReference>
<evidence type="ECO:0000256" key="7">
    <source>
        <dbReference type="ARBA" id="ARBA00023277"/>
    </source>
</evidence>
<dbReference type="NCBIfam" id="NF011080">
    <property type="entry name" value="PRK14508.1-3"/>
    <property type="match status" value="1"/>
</dbReference>
<dbReference type="eggNOG" id="COG0366">
    <property type="taxonomic scope" value="Bacteria"/>
</dbReference>
<evidence type="ECO:0000313" key="12">
    <source>
        <dbReference type="EMBL" id="EAX48440.1"/>
    </source>
</evidence>
<sequence length="1155" mass="129315">MSSEAVLHDSRDPFFRSPRGAVSCQTCVTLRLAVSPADQPDEVVLRLWRDHGGEELIPMAPAGTRNGWLIYETSITTPSSPGIIWYCFRLASPSRIYYYGDNAAALGGIGRQYDVLPPSFQITVYRRDFSVPAWFKHGIIYQIFPDRFYNGNADGRVTGAKPGSLIHAHWDNTPFYIRDVGSGHIVAYDFFGGNLLGIIKKLPYLAELGVTVLYLNPVFASPSNHRYDVADYRQIDSMLGDNDLFAKLCQAARAHGMAIVLDGVFSHTGSDSVYFNKNGTYPGVGAYQSPASPYFRWYRFRRHPDDYECWWGIDTLPNVNELEPSYLDFMVTGDDSVVKYWLKLGAKGWRLDVADELPDEFIRQLRQAVKAVDADAVIIGEVWEDASRKISYGALRAYLSGDELDSVMNYPFRAAVIGFLLGHFTAAQAQQQLASLWENYPPEHFYAAMNLLGSHDTPRILTVLGEAPPPEAMSAAAQAKYRLPADKRRLGISRLKLAVLWQMTFPGIPSVYYGDEAGVEGYADPFNRGPFPWGREDGELLAWHQKLINLRRRHAVLQSGEWLPLATGNDDVYGFVRRITGGCDIFGRPARDNTAIVLINRSLSAPADVTLPAGQWTSASTLVDVLAGEQDLPLTHGATTIHLPPLSGKLLLSDLAAPFERGCGVLLHITSLPSRYGIGDLGPTAHQFVDFLADAGQKLWQILPLNPPGYGYSPYQGTSVFAGNPLLISPDLLADQGLITQAELDAVPSLADDRPDFAWAFANKDRLLRRAFARFRAAKPTFDFEDFLAGNAFWLEDFALFSALKAKFGGTAWHTWPKPIARRNRQALERCRRDLAEEISFHQFGQYVFWQQAKLLRHYANQKGIMLIGDLPMFVAHDASDVWAQPELFALDTQGRPTKVAGVPPDYFSADGQLWGNPHYNWDAMAVDSYRWWRRRVRHLLSLVDIIRLDHFRGFEAYWEVPADAATARDGRWVKGPGHALFTALADELGELPFIAEDLGVITPSVIALKERYNLPGMKVLQFAFDGDDNGKCWACTTEKNVVVYTGTHDNDTIVGWYRSLAALSPSVASHLHRCLGLSDQLSNKDIAWQFIELAYRTNANTVIVPLQDIFALDSRARMNIPGTVDGNWQWRFRRDWLTRNLAQQLAALAAKYRR</sequence>
<dbReference type="GO" id="GO:0004553">
    <property type="term" value="F:hydrolase activity, hydrolyzing O-glycosyl compounds"/>
    <property type="evidence" value="ECO:0007669"/>
    <property type="project" value="InterPro"/>
</dbReference>
<protein>
    <recommendedName>
        <fullName evidence="4 10">4-alpha-glucanotransferase</fullName>
        <ecNumber evidence="3 10">2.4.1.25</ecNumber>
    </recommendedName>
    <alternativeName>
        <fullName evidence="8 10">Amylomaltase</fullName>
    </alternativeName>
    <alternativeName>
        <fullName evidence="9 10">Disproportionating enzyme</fullName>
    </alternativeName>
</protein>
<evidence type="ECO:0000256" key="6">
    <source>
        <dbReference type="ARBA" id="ARBA00022679"/>
    </source>
</evidence>
<evidence type="ECO:0000256" key="9">
    <source>
        <dbReference type="ARBA" id="ARBA00031501"/>
    </source>
</evidence>
<dbReference type="RefSeq" id="WP_007288688.1">
    <property type="nucleotide sequence ID" value="NZ_AAWL01000003.1"/>
</dbReference>
<dbReference type="AlphaFoldDB" id="A1HNT8"/>
<comment type="caution">
    <text evidence="12">The sequence shown here is derived from an EMBL/GenBank/DDBJ whole genome shotgun (WGS) entry which is preliminary data.</text>
</comment>
<dbReference type="EC" id="2.4.1.25" evidence="3 10"/>
<feature type="domain" description="Glycosyl hydrolase family 13 catalytic" evidence="11">
    <location>
        <begin position="142"/>
        <end position="551"/>
    </location>
</feature>
<gene>
    <name evidence="12" type="ORF">TcarDRAFT_2390</name>
</gene>
<evidence type="ECO:0000256" key="5">
    <source>
        <dbReference type="ARBA" id="ARBA00022676"/>
    </source>
</evidence>
<reference evidence="12 13" key="2">
    <citation type="submission" date="2007-01" db="EMBL/GenBank/DDBJ databases">
        <title>Sequencing of the draft genome and assembly of Thermosinus carboxydivorans Nor1.</title>
        <authorList>
            <consortium name="US DOE Joint Genome Institute (JGI-PGF)"/>
            <person name="Copeland A."/>
            <person name="Lucas S."/>
            <person name="Lapidus A."/>
            <person name="Barry K."/>
            <person name="Glavina del Rio T."/>
            <person name="Dalin E."/>
            <person name="Tice H."/>
            <person name="Bruce D."/>
            <person name="Pitluck S."/>
            <person name="Richardson P."/>
        </authorList>
    </citation>
    <scope>NUCLEOTIDE SEQUENCE [LARGE SCALE GENOMIC DNA]</scope>
    <source>
        <strain evidence="12 13">Nor1</strain>
    </source>
</reference>
<dbReference type="Gene3D" id="3.20.20.80">
    <property type="entry name" value="Glycosidases"/>
    <property type="match status" value="2"/>
</dbReference>
<dbReference type="PANTHER" id="PTHR32438:SF5">
    <property type="entry name" value="4-ALPHA-GLUCANOTRANSFERASE DPE1, CHLOROPLASTIC_AMYLOPLASTIC"/>
    <property type="match status" value="1"/>
</dbReference>
<dbReference type="NCBIfam" id="TIGR00217">
    <property type="entry name" value="malQ"/>
    <property type="match status" value="1"/>
</dbReference>
<dbReference type="NCBIfam" id="NF011083">
    <property type="entry name" value="PRK14510.1-2"/>
    <property type="match status" value="1"/>
</dbReference>
<comment type="similarity">
    <text evidence="2 10">Belongs to the disproportionating enzyme family.</text>
</comment>
<evidence type="ECO:0000256" key="8">
    <source>
        <dbReference type="ARBA" id="ARBA00031423"/>
    </source>
</evidence>
<dbReference type="Gene3D" id="2.60.40.1180">
    <property type="entry name" value="Golgi alpha-mannosidase II"/>
    <property type="match status" value="1"/>
</dbReference>